<gene>
    <name evidence="3" type="ORF">AV656_08495</name>
</gene>
<evidence type="ECO:0008006" key="5">
    <source>
        <dbReference type="Google" id="ProtNLM"/>
    </source>
</evidence>
<feature type="domain" description="PoNi C-terminal" evidence="2">
    <location>
        <begin position="143"/>
        <end position="225"/>
    </location>
</feature>
<protein>
    <recommendedName>
        <fullName evidence="5">PoNi C-terminal domain-containing protein</fullName>
    </recommendedName>
</protein>
<feature type="domain" description="PoNi N-terminal" evidence="1">
    <location>
        <begin position="3"/>
        <end position="115"/>
    </location>
</feature>
<dbReference type="Proteomes" id="UP000076490">
    <property type="component" value="Unassembled WGS sequence"/>
</dbReference>
<dbReference type="OrthoDB" id="2448567at2"/>
<dbReference type="InterPro" id="IPR028983">
    <property type="entry name" value="PA2201-like_C"/>
</dbReference>
<comment type="caution">
    <text evidence="3">The sequence shown here is derived from an EMBL/GenBank/DDBJ whole genome shotgun (WGS) entry which is preliminary data.</text>
</comment>
<reference evidence="3 4" key="1">
    <citation type="submission" date="2016-01" db="EMBL/GenBank/DDBJ databases">
        <title>Whole genome sequencing of Bhargavaea cecembensis T14.</title>
        <authorList>
            <person name="Hong K.W."/>
        </authorList>
    </citation>
    <scope>NUCLEOTIDE SEQUENCE [LARGE SCALE GENOMIC DNA]</scope>
    <source>
        <strain evidence="3 4">T14</strain>
    </source>
</reference>
<dbReference type="Gene3D" id="1.10.3920.10">
    <property type="entry name" value="PA2201 C-terminal domain-like"/>
    <property type="match status" value="1"/>
</dbReference>
<evidence type="ECO:0000259" key="1">
    <source>
        <dbReference type="Pfam" id="PF08928"/>
    </source>
</evidence>
<name>A0A161RGH4_9BACL</name>
<dbReference type="InterPro" id="IPR015025">
    <property type="entry name" value="PoNi_C"/>
</dbReference>
<sequence length="234" mass="27232">MVRDSLRSEEYYNTYIEKKNARIQQMEEVLHTVVAQRGAHDKGARNGYLFLANHYLDRIIAMYSAGRPLDEINSLFPGVIEMMEKSWNGENYEQMLQVLSIGVMLDVEEEQFSRLTDLVWKYELRDGLIESLIDGHPEGPLLFAEPYAKLMEVIQSDGHQQVERLRSYLGDHWYDGHADSSWHDMHKHHDPIYSGYWSFESGAVAKILGLDDSSLKNVPYYPYDMIHDQEGVKR</sequence>
<evidence type="ECO:0000313" key="4">
    <source>
        <dbReference type="Proteomes" id="UP000076490"/>
    </source>
</evidence>
<dbReference type="SUPFAM" id="SSF140731">
    <property type="entry name" value="PA2201 C-terminal domain-like"/>
    <property type="match status" value="1"/>
</dbReference>
<organism evidence="3 4">
    <name type="scientific">Bhargavaea cecembensis</name>
    <dbReference type="NCBI Taxonomy" id="394098"/>
    <lineage>
        <taxon>Bacteria</taxon>
        <taxon>Bacillati</taxon>
        <taxon>Bacillota</taxon>
        <taxon>Bacilli</taxon>
        <taxon>Bacillales</taxon>
        <taxon>Caryophanaceae</taxon>
        <taxon>Bhargavaea</taxon>
    </lineage>
</organism>
<evidence type="ECO:0000313" key="3">
    <source>
        <dbReference type="EMBL" id="KZE39122.1"/>
    </source>
</evidence>
<accession>A0A161RGH4</accession>
<dbReference type="Pfam" id="PF08928">
    <property type="entry name" value="PoNi_N"/>
    <property type="match status" value="1"/>
</dbReference>
<dbReference type="Pfam" id="PF08929">
    <property type="entry name" value="PoNi_C"/>
    <property type="match status" value="1"/>
</dbReference>
<dbReference type="EMBL" id="LQNT01000009">
    <property type="protein sequence ID" value="KZE39122.1"/>
    <property type="molecule type" value="Genomic_DNA"/>
</dbReference>
<dbReference type="InterPro" id="IPR015024">
    <property type="entry name" value="PoNi_N"/>
</dbReference>
<evidence type="ECO:0000259" key="2">
    <source>
        <dbReference type="Pfam" id="PF08929"/>
    </source>
</evidence>
<proteinExistence type="predicted"/>
<dbReference type="AlphaFoldDB" id="A0A161RGH4"/>